<keyword evidence="3" id="KW-1185">Reference proteome</keyword>
<proteinExistence type="predicted"/>
<reference evidence="2" key="1">
    <citation type="submission" date="2021-04" db="EMBL/GenBank/DDBJ databases">
        <title>Draft genome sequence of Xylanibacillus composti strain K13.</title>
        <authorList>
            <person name="Uke A."/>
            <person name="Chhe C."/>
            <person name="Baramee S."/>
            <person name="Kosugi A."/>
        </authorList>
    </citation>
    <scope>NUCLEOTIDE SEQUENCE</scope>
    <source>
        <strain evidence="2">K13</strain>
    </source>
</reference>
<feature type="domain" description="Serine aminopeptidase S33" evidence="1">
    <location>
        <begin position="25"/>
        <end position="163"/>
    </location>
</feature>
<organism evidence="2 3">
    <name type="scientific">Xylanibacillus composti</name>
    <dbReference type="NCBI Taxonomy" id="1572762"/>
    <lineage>
        <taxon>Bacteria</taxon>
        <taxon>Bacillati</taxon>
        <taxon>Bacillota</taxon>
        <taxon>Bacilli</taxon>
        <taxon>Bacillales</taxon>
        <taxon>Paenibacillaceae</taxon>
        <taxon>Xylanibacillus</taxon>
    </lineage>
</organism>
<dbReference type="Gene3D" id="3.40.50.1820">
    <property type="entry name" value="alpha/beta hydrolase"/>
    <property type="match status" value="1"/>
</dbReference>
<dbReference type="Pfam" id="PF12146">
    <property type="entry name" value="Hydrolase_4"/>
    <property type="match status" value="1"/>
</dbReference>
<evidence type="ECO:0000313" key="3">
    <source>
        <dbReference type="Proteomes" id="UP000677918"/>
    </source>
</evidence>
<name>A0A8J4H1X9_9BACL</name>
<accession>A0A8J4H1X9</accession>
<dbReference type="RefSeq" id="WP_213410546.1">
    <property type="nucleotide sequence ID" value="NZ_BOVK01000011.1"/>
</dbReference>
<dbReference type="AlphaFoldDB" id="A0A8J4H1X9"/>
<sequence length="289" mass="32205">MAQAFQLVWEKNRVIRGDLFPSRRQAEGTIVICHGYKGFKDWGMFPYAAERLAENFDVVSFNFSHNGIGEDLVNFTELDLFASDTYTKDLEDLAEVTARIRSGTLPINGRGPDTELPLYLLGHSRGGAVSLIFALDRPDEVDGVIGWNSTVHVDLLTEEQKAAMREGKRAYVTNARTGQQLPLDPVILEDLEANRERFAIVERITTAQVPIALIQGTEDHKRLQEGNARLVERNPSIRWIRIAGGNHTFNTVHPFQGSTEALEAAIAETAGVLHQWSTTQESVTDTYGL</sequence>
<dbReference type="InterPro" id="IPR029058">
    <property type="entry name" value="AB_hydrolase_fold"/>
</dbReference>
<evidence type="ECO:0000313" key="2">
    <source>
        <dbReference type="EMBL" id="GIQ67917.1"/>
    </source>
</evidence>
<comment type="caution">
    <text evidence="2">The sequence shown here is derived from an EMBL/GenBank/DDBJ whole genome shotgun (WGS) entry which is preliminary data.</text>
</comment>
<dbReference type="EMBL" id="BOVK01000011">
    <property type="protein sequence ID" value="GIQ67917.1"/>
    <property type="molecule type" value="Genomic_DNA"/>
</dbReference>
<protein>
    <submittedName>
        <fullName evidence="2">Alpha/beta hydrolase</fullName>
    </submittedName>
</protein>
<keyword evidence="2" id="KW-0378">Hydrolase</keyword>
<dbReference type="InterPro" id="IPR022742">
    <property type="entry name" value="Hydrolase_4"/>
</dbReference>
<gene>
    <name evidence="2" type="ORF">XYCOK13_07410</name>
</gene>
<dbReference type="SUPFAM" id="SSF53474">
    <property type="entry name" value="alpha/beta-Hydrolases"/>
    <property type="match status" value="1"/>
</dbReference>
<dbReference type="GO" id="GO:0016787">
    <property type="term" value="F:hydrolase activity"/>
    <property type="evidence" value="ECO:0007669"/>
    <property type="project" value="UniProtKB-KW"/>
</dbReference>
<evidence type="ECO:0000259" key="1">
    <source>
        <dbReference type="Pfam" id="PF12146"/>
    </source>
</evidence>
<dbReference type="Proteomes" id="UP000677918">
    <property type="component" value="Unassembled WGS sequence"/>
</dbReference>